<protein>
    <submittedName>
        <fullName evidence="1">Uncharacterized protein</fullName>
    </submittedName>
</protein>
<sequence length="295" mass="32074">MSLYNNIAKTLSQKGAIGSAITGATSITGNIGRHAANMMGGGELAQAVSRIGAATATNVVRNAINEHIPIQAHRALNVGGGVLGDILQGDINSAGLRVLDSGLLNDILPGMSAVASQTAYWGRPTPVFGGITPTEAQQIYETMRWAKLSKKNLYLIEVSSELMGDWVSPWFNMFATDMDYAPYTISGEKKRIGGAIVDSVQGNEPVELRVTTMDDKFGTLRKWYIAHHYFTAASDGTVGLPAMYAIKFRIVHSFITNNSTPRGAYEDIGWFRPSNIEYSLSRREDAMQEIQMTFS</sequence>
<evidence type="ECO:0000313" key="1">
    <source>
        <dbReference type="EMBL" id="SEN69598.1"/>
    </source>
</evidence>
<gene>
    <name evidence="1" type="ORF">SAMN05216325_1361</name>
</gene>
<dbReference type="RefSeq" id="WP_090634679.1">
    <property type="nucleotide sequence ID" value="NZ_FOCP01000036.1"/>
</dbReference>
<dbReference type="Proteomes" id="UP000199459">
    <property type="component" value="Unassembled WGS sequence"/>
</dbReference>
<reference evidence="1 2" key="1">
    <citation type="submission" date="2016-10" db="EMBL/GenBank/DDBJ databases">
        <authorList>
            <person name="de Groot N.N."/>
        </authorList>
    </citation>
    <scope>NUCLEOTIDE SEQUENCE [LARGE SCALE GENOMIC DNA]</scope>
    <source>
        <strain evidence="1 2">Nm22</strain>
    </source>
</reference>
<dbReference type="AlphaFoldDB" id="A0A1H8IPJ0"/>
<dbReference type="EMBL" id="FOCP01000036">
    <property type="protein sequence ID" value="SEN69598.1"/>
    <property type="molecule type" value="Genomic_DNA"/>
</dbReference>
<feature type="non-terminal residue" evidence="1">
    <location>
        <position position="295"/>
    </location>
</feature>
<evidence type="ECO:0000313" key="2">
    <source>
        <dbReference type="Proteomes" id="UP000199459"/>
    </source>
</evidence>
<dbReference type="OrthoDB" id="5570236at2"/>
<dbReference type="STRING" id="917.SAMN05216326_12563"/>
<organism evidence="1 2">
    <name type="scientific">Nitrosomonas marina</name>
    <dbReference type="NCBI Taxonomy" id="917"/>
    <lineage>
        <taxon>Bacteria</taxon>
        <taxon>Pseudomonadati</taxon>
        <taxon>Pseudomonadota</taxon>
        <taxon>Betaproteobacteria</taxon>
        <taxon>Nitrosomonadales</taxon>
        <taxon>Nitrosomonadaceae</taxon>
        <taxon>Nitrosomonas</taxon>
    </lineage>
</organism>
<accession>A0A1H8IPJ0</accession>
<proteinExistence type="predicted"/>
<name>A0A1H8IPJ0_9PROT</name>